<proteinExistence type="predicted"/>
<reference evidence="1 2" key="1">
    <citation type="journal article" date="2018" name="PLoS Genet.">
        <title>Population sequencing reveals clonal diversity and ancestral inbreeding in the grapevine cultivar Chardonnay.</title>
        <authorList>
            <person name="Roach M.J."/>
            <person name="Johnson D.L."/>
            <person name="Bohlmann J."/>
            <person name="van Vuuren H.J."/>
            <person name="Jones S.J."/>
            <person name="Pretorius I.S."/>
            <person name="Schmidt S.A."/>
            <person name="Borneman A.R."/>
        </authorList>
    </citation>
    <scope>NUCLEOTIDE SEQUENCE [LARGE SCALE GENOMIC DNA]</scope>
    <source>
        <strain evidence="2">cv. Chardonnay</strain>
        <tissue evidence="1">Leaf</tissue>
    </source>
</reference>
<comment type="caution">
    <text evidence="1">The sequence shown here is derived from an EMBL/GenBank/DDBJ whole genome shotgun (WGS) entry which is preliminary data.</text>
</comment>
<protein>
    <submittedName>
        <fullName evidence="1">Uncharacterized protein</fullName>
    </submittedName>
</protein>
<gene>
    <name evidence="1" type="ORF">CK203_116276</name>
</gene>
<evidence type="ECO:0000313" key="2">
    <source>
        <dbReference type="Proteomes" id="UP000288805"/>
    </source>
</evidence>
<dbReference type="AlphaFoldDB" id="A0A438C8J9"/>
<dbReference type="EMBL" id="QGNW01002459">
    <property type="protein sequence ID" value="RVW19583.1"/>
    <property type="molecule type" value="Genomic_DNA"/>
</dbReference>
<accession>A0A438C8J9</accession>
<organism evidence="1 2">
    <name type="scientific">Vitis vinifera</name>
    <name type="common">Grape</name>
    <dbReference type="NCBI Taxonomy" id="29760"/>
    <lineage>
        <taxon>Eukaryota</taxon>
        <taxon>Viridiplantae</taxon>
        <taxon>Streptophyta</taxon>
        <taxon>Embryophyta</taxon>
        <taxon>Tracheophyta</taxon>
        <taxon>Spermatophyta</taxon>
        <taxon>Magnoliopsida</taxon>
        <taxon>eudicotyledons</taxon>
        <taxon>Gunneridae</taxon>
        <taxon>Pentapetalae</taxon>
        <taxon>rosids</taxon>
        <taxon>Vitales</taxon>
        <taxon>Vitaceae</taxon>
        <taxon>Viteae</taxon>
        <taxon>Vitis</taxon>
    </lineage>
</organism>
<sequence length="229" mass="26448">MYLDRVRARLFDITFDYPVHPYTFNLSDYFVRGSEIQPYVEKIGVEDSIVDELQHMLHQMQMGDETPGALAFVTITPPSLDRANLFFLCFLKKTIDYGVVIELVDMIDGRVPNNEYRDETDMLVIDLSIYKYFSISYDDVSLLAPYSPTSHILDIDDEIAQHDLDERATPTVGNVEIIDFRIAEQPRELKIGSPLSTDEKNNLIYLLRSYLNVFPWSYEDMLGLNPSII</sequence>
<dbReference type="Proteomes" id="UP000288805">
    <property type="component" value="Unassembled WGS sequence"/>
</dbReference>
<evidence type="ECO:0000313" key="1">
    <source>
        <dbReference type="EMBL" id="RVW19583.1"/>
    </source>
</evidence>
<name>A0A438C8J9_VITVI</name>